<feature type="region of interest" description="Disordered" evidence="1">
    <location>
        <begin position="652"/>
        <end position="710"/>
    </location>
</feature>
<reference evidence="4 5" key="1">
    <citation type="journal article" date="2012" name="Appl. Environ. Microbiol.">
        <title>Short-read sequencing for genomic analysis of the brown rot fungus Fibroporia radiculosa.</title>
        <authorList>
            <person name="Tang J.D."/>
            <person name="Perkins A.D."/>
            <person name="Sonstegard T.S."/>
            <person name="Schroeder S.G."/>
            <person name="Burgess S.C."/>
            <person name="Diehl S.V."/>
        </authorList>
    </citation>
    <scope>NUCLEOTIDE SEQUENCE [LARGE SCALE GENOMIC DNA]</scope>
    <source>
        <strain evidence="4 5">TFFH 294</strain>
    </source>
</reference>
<evidence type="ECO:0000259" key="3">
    <source>
        <dbReference type="Pfam" id="PF25372"/>
    </source>
</evidence>
<feature type="compositionally biased region" description="Low complexity" evidence="1">
    <location>
        <begin position="686"/>
        <end position="710"/>
    </location>
</feature>
<accession>J4IB51</accession>
<sequence>MFRSPSPAQSSTTASDNEDEDFNKSAFFAPPELSITPAQWSTRLHAVPHVSSSSPHSLASTLPPEILIHILKHLHSPTDLYHALLVSRVWCECSVELLWYRPNVTKLYTLVKMMRVLSRANQTFLYAHFIRRLNFLYLGSELNDTLLSRLAHCVRLERLTLINCSSLSDDGLSRVLPFCPNLVALDLTGVTEVSDRSIVALAASTAKLQGINLGGCKKLTDKSIKALAASCPLLRRVKLSNVELITDESVTALACSCPLLLEIDLNNCKSITDASVRDIWTHLTQMRELRLSHCAELTDAAFPMPSRLEPPLGTGPNPFPVSGNGFQQEKHPPLRLSRNLEHLRMLDLTACSQITDDAIEGIISVAPKIRNLVLAKCTQLTDIAVESICNLDKHLHYLHLGHAGGITDRSIRSLARACTRLRYIDLANCLRLTDMSVFELSSLQKLRRIGLVRVSNLTDQAIYALGERHATLERIHLSYCDQISVMSVHFLLQKLPKLTHLSLTGVPAFLRPEVQQFCRDPPQEFNTSQRAAFCVFSGKGVADLRNFLMELFTHITEENNEADETDYEDGQRSQEYRPQYLDEQGSMDDDQEDDEDDDDAMIEYYTRHPNVVVSRGGYRPNVVTPQNVQYEPPRATQPTIARELAMTRERGGTVVPRIRSQQTPSHDPHGGVRRPRGFGQHPIIETSTSPAPSDAASAVSNRSGGTTSSGTTFFRRAYVESPGAARNSVMTPDLVFAEIGHGRGADPGPSTVFMPVPHRRVPELSTGMQPYVVMPGVSPYAYAPTGSSSYPATSGFRLPVSDGDVRLAYPHDSRQILVDSSNSYQHGAGRSEIPAWVPPAQQEEESRSLSSSPTTRELQESIHSALGPQSALFDNREVDGRGRSVKRSLRNTFTAAEHYASSFFFGHGRGPGNGHDGAAGPATSRDSDSHGH</sequence>
<evidence type="ECO:0000313" key="5">
    <source>
        <dbReference type="Proteomes" id="UP000006352"/>
    </source>
</evidence>
<dbReference type="PANTHER" id="PTHR13318">
    <property type="entry name" value="PARTNER OF PAIRED, ISOFORM B-RELATED"/>
    <property type="match status" value="1"/>
</dbReference>
<protein>
    <submittedName>
        <fullName evidence="4">Uncharacterized protein</fullName>
    </submittedName>
</protein>
<dbReference type="STRING" id="599839.J4IB51"/>
<evidence type="ECO:0000259" key="2">
    <source>
        <dbReference type="Pfam" id="PF12937"/>
    </source>
</evidence>
<evidence type="ECO:0000313" key="4">
    <source>
        <dbReference type="EMBL" id="CCM04051.1"/>
    </source>
</evidence>
<proteinExistence type="predicted"/>
<feature type="domain" description="F-box/LRR-repeat protein 15-like leucin rich repeat" evidence="3">
    <location>
        <begin position="146"/>
        <end position="304"/>
    </location>
</feature>
<dbReference type="InterPro" id="IPR057207">
    <property type="entry name" value="FBXL15_LRR"/>
</dbReference>
<feature type="region of interest" description="Disordered" evidence="1">
    <location>
        <begin position="823"/>
        <end position="883"/>
    </location>
</feature>
<dbReference type="Pfam" id="PF12937">
    <property type="entry name" value="F-box-like"/>
    <property type="match status" value="1"/>
</dbReference>
<dbReference type="SMART" id="SM00367">
    <property type="entry name" value="LRR_CC"/>
    <property type="match status" value="11"/>
</dbReference>
<keyword evidence="5" id="KW-1185">Reference proteome</keyword>
<dbReference type="SUPFAM" id="SSF52047">
    <property type="entry name" value="RNI-like"/>
    <property type="match status" value="2"/>
</dbReference>
<feature type="region of interest" description="Disordered" evidence="1">
    <location>
        <begin position="1"/>
        <end position="20"/>
    </location>
</feature>
<dbReference type="InterPro" id="IPR032675">
    <property type="entry name" value="LRR_dom_sf"/>
</dbReference>
<dbReference type="Gene3D" id="3.80.10.10">
    <property type="entry name" value="Ribonuclease Inhibitor"/>
    <property type="match status" value="2"/>
</dbReference>
<feature type="region of interest" description="Disordered" evidence="1">
    <location>
        <begin position="903"/>
        <end position="932"/>
    </location>
</feature>
<gene>
    <name evidence="4" type="ORF">FIBRA_06210</name>
</gene>
<dbReference type="GO" id="GO:0019005">
    <property type="term" value="C:SCF ubiquitin ligase complex"/>
    <property type="evidence" value="ECO:0007669"/>
    <property type="project" value="TreeGrafter"/>
</dbReference>
<dbReference type="InterPro" id="IPR036047">
    <property type="entry name" value="F-box-like_dom_sf"/>
</dbReference>
<dbReference type="OrthoDB" id="10257471at2759"/>
<organism evidence="4 5">
    <name type="scientific">Fibroporia radiculosa</name>
    <dbReference type="NCBI Taxonomy" id="599839"/>
    <lineage>
        <taxon>Eukaryota</taxon>
        <taxon>Fungi</taxon>
        <taxon>Dikarya</taxon>
        <taxon>Basidiomycota</taxon>
        <taxon>Agaricomycotina</taxon>
        <taxon>Agaricomycetes</taxon>
        <taxon>Polyporales</taxon>
        <taxon>Fibroporiaceae</taxon>
        <taxon>Fibroporia</taxon>
    </lineage>
</organism>
<dbReference type="GeneID" id="24098962"/>
<name>J4IB51_9APHY</name>
<evidence type="ECO:0000256" key="1">
    <source>
        <dbReference type="SAM" id="MobiDB-lite"/>
    </source>
</evidence>
<dbReference type="EMBL" id="HE797140">
    <property type="protein sequence ID" value="CCM04051.1"/>
    <property type="molecule type" value="Genomic_DNA"/>
</dbReference>
<dbReference type="Proteomes" id="UP000006352">
    <property type="component" value="Unassembled WGS sequence"/>
</dbReference>
<dbReference type="InterPro" id="IPR006553">
    <property type="entry name" value="Leu-rich_rpt_Cys-con_subtyp"/>
</dbReference>
<dbReference type="HOGENOM" id="CLU_010840_1_0_1"/>
<dbReference type="InParanoid" id="J4IB51"/>
<dbReference type="GO" id="GO:0031146">
    <property type="term" value="P:SCF-dependent proteasomal ubiquitin-dependent protein catabolic process"/>
    <property type="evidence" value="ECO:0007669"/>
    <property type="project" value="TreeGrafter"/>
</dbReference>
<dbReference type="Pfam" id="PF25372">
    <property type="entry name" value="DUF7885"/>
    <property type="match status" value="2"/>
</dbReference>
<dbReference type="SUPFAM" id="SSF81383">
    <property type="entry name" value="F-box domain"/>
    <property type="match status" value="1"/>
</dbReference>
<feature type="domain" description="F-box" evidence="2">
    <location>
        <begin position="60"/>
        <end position="103"/>
    </location>
</feature>
<dbReference type="CDD" id="cd09917">
    <property type="entry name" value="F-box_SF"/>
    <property type="match status" value="1"/>
</dbReference>
<feature type="domain" description="F-box/LRR-repeat protein 15-like leucin rich repeat" evidence="3">
    <location>
        <begin position="340"/>
        <end position="491"/>
    </location>
</feature>
<feature type="compositionally biased region" description="Gly residues" evidence="1">
    <location>
        <begin position="907"/>
        <end position="917"/>
    </location>
</feature>
<feature type="region of interest" description="Disordered" evidence="1">
    <location>
        <begin position="613"/>
        <end position="635"/>
    </location>
</feature>
<dbReference type="AlphaFoldDB" id="J4IB51"/>
<dbReference type="RefSeq" id="XP_012183334.1">
    <property type="nucleotide sequence ID" value="XM_012327944.1"/>
</dbReference>
<feature type="compositionally biased region" description="Low complexity" evidence="1">
    <location>
        <begin position="1"/>
        <end position="15"/>
    </location>
</feature>
<dbReference type="InterPro" id="IPR001810">
    <property type="entry name" value="F-box_dom"/>
</dbReference>